<gene>
    <name evidence="2" type="ORF">BBN63_29075</name>
</gene>
<dbReference type="RefSeq" id="WP_078078290.1">
    <property type="nucleotide sequence ID" value="NZ_CP018047.1"/>
</dbReference>
<dbReference type="GO" id="GO:0003676">
    <property type="term" value="F:nucleic acid binding"/>
    <property type="evidence" value="ECO:0007669"/>
    <property type="project" value="InterPro"/>
</dbReference>
<dbReference type="Gene3D" id="3.30.420.10">
    <property type="entry name" value="Ribonuclease H-like superfamily/Ribonuclease H"/>
    <property type="match status" value="1"/>
</dbReference>
<protein>
    <submittedName>
        <fullName evidence="2">DNA polymerase III subunit epsilon</fullName>
    </submittedName>
</protein>
<organism evidence="2 3">
    <name type="scientific">Streptomyces niveus</name>
    <name type="common">Streptomyces spheroides</name>
    <dbReference type="NCBI Taxonomy" id="193462"/>
    <lineage>
        <taxon>Bacteria</taxon>
        <taxon>Bacillati</taxon>
        <taxon>Actinomycetota</taxon>
        <taxon>Actinomycetes</taxon>
        <taxon>Kitasatosporales</taxon>
        <taxon>Streptomycetaceae</taxon>
        <taxon>Streptomyces</taxon>
    </lineage>
</organism>
<dbReference type="InterPro" id="IPR036397">
    <property type="entry name" value="RNaseH_sf"/>
</dbReference>
<dbReference type="SMART" id="SM00479">
    <property type="entry name" value="EXOIII"/>
    <property type="match status" value="1"/>
</dbReference>
<accession>A0A1U9QZN5</accession>
<dbReference type="InterPro" id="IPR013520">
    <property type="entry name" value="Ribonucl_H"/>
</dbReference>
<proteinExistence type="predicted"/>
<dbReference type="Pfam" id="PF00929">
    <property type="entry name" value="RNase_T"/>
    <property type="match status" value="1"/>
</dbReference>
<name>A0A1U9QZN5_STRNV</name>
<dbReference type="AlphaFoldDB" id="A0A1U9QZN5"/>
<dbReference type="Proteomes" id="UP000189677">
    <property type="component" value="Chromosome"/>
</dbReference>
<evidence type="ECO:0000259" key="1">
    <source>
        <dbReference type="SMART" id="SM00479"/>
    </source>
</evidence>
<evidence type="ECO:0000313" key="3">
    <source>
        <dbReference type="Proteomes" id="UP000189677"/>
    </source>
</evidence>
<dbReference type="SUPFAM" id="SSF53098">
    <property type="entry name" value="Ribonuclease H-like"/>
    <property type="match status" value="1"/>
</dbReference>
<dbReference type="CDD" id="cd06127">
    <property type="entry name" value="DEDDh"/>
    <property type="match status" value="1"/>
</dbReference>
<reference evidence="2 3" key="1">
    <citation type="submission" date="2016-11" db="EMBL/GenBank/DDBJ databases">
        <title>Complete genome sequence of Streptomyces niveus SCSIO 3406.</title>
        <authorList>
            <person name="Zhu Q."/>
            <person name="Cheng W."/>
            <person name="Song Y."/>
            <person name="Li Q."/>
            <person name="Ju J."/>
        </authorList>
    </citation>
    <scope>NUCLEOTIDE SEQUENCE [LARGE SCALE GENOMIC DNA]</scope>
    <source>
        <strain evidence="2 3">SCSIO 3406</strain>
    </source>
</reference>
<dbReference type="InterPro" id="IPR012337">
    <property type="entry name" value="RNaseH-like_sf"/>
</dbReference>
<dbReference type="OrthoDB" id="9791657at2"/>
<dbReference type="KEGG" id="snw:BBN63_29075"/>
<dbReference type="EMBL" id="CP018047">
    <property type="protein sequence ID" value="AQU69637.1"/>
    <property type="molecule type" value="Genomic_DNA"/>
</dbReference>
<evidence type="ECO:0000313" key="2">
    <source>
        <dbReference type="EMBL" id="AQU69637.1"/>
    </source>
</evidence>
<dbReference type="GO" id="GO:0004527">
    <property type="term" value="F:exonuclease activity"/>
    <property type="evidence" value="ECO:0007669"/>
    <property type="project" value="UniProtKB-ARBA"/>
</dbReference>
<dbReference type="NCBIfam" id="NF005927">
    <property type="entry name" value="PRK07942.1"/>
    <property type="match status" value="1"/>
</dbReference>
<keyword evidence="3" id="KW-1185">Reference proteome</keyword>
<feature type="domain" description="Exonuclease" evidence="1">
    <location>
        <begin position="8"/>
        <end position="189"/>
    </location>
</feature>
<sequence>MTHWYEGPLAAFDIATTGTDAEEDRIVSAALVVQDISGARARVTRWLVNPGVPVPVEATELHGLTDTLVQRSGRWPAPVIEEAGRALAEQCAAGRPLVVMNAPFCLTVLDREMGRHRNSSMARYLENTPLCVLDPGVLDRHLDPVRKGRRQLVDLCSLYGVVLDGEHDPVADAAAALEVVRSVGRRFATTTQQLTVAQLHARQAVWHAAQARGQQEWFARGGPRAAPDPAWPLRPQIPAVA</sequence>